<dbReference type="EMBL" id="FQ670179">
    <property type="protein sequence ID" value="CBY83724.1"/>
    <property type="molecule type" value="Genomic_DNA"/>
</dbReference>
<protein>
    <submittedName>
        <fullName evidence="3">Replication initiation protein A</fullName>
    </submittedName>
</protein>
<dbReference type="InterPro" id="IPR000525">
    <property type="entry name" value="Initiator_Rep_WH1"/>
</dbReference>
<dbReference type="OrthoDB" id="5362765at2"/>
<accession>E7ABL9</accession>
<dbReference type="Pfam" id="PF21205">
    <property type="entry name" value="Rep3_C"/>
    <property type="match status" value="1"/>
</dbReference>
<dbReference type="InterPro" id="IPR036388">
    <property type="entry name" value="WH-like_DNA-bd_sf"/>
</dbReference>
<dbReference type="InterPro" id="IPR036390">
    <property type="entry name" value="WH_DNA-bd_sf"/>
</dbReference>
<dbReference type="Proteomes" id="UP000007934">
    <property type="component" value="Chromosome"/>
</dbReference>
<dbReference type="GeneID" id="36133616"/>
<gene>
    <name evidence="3" type="ordered locus">Hfelis_16400</name>
</gene>
<dbReference type="GO" id="GO:0006270">
    <property type="term" value="P:DNA replication initiation"/>
    <property type="evidence" value="ECO:0007669"/>
    <property type="project" value="InterPro"/>
</dbReference>
<dbReference type="KEGG" id="hfe:HFELIS_16400"/>
<reference evidence="3 4" key="1">
    <citation type="journal article" date="2011" name="Genome Biol. Evol.">
        <title>Comparative whole genome sequence analysis of the carcinogenic bacterial model pathogen Helicobacter felis.</title>
        <authorList>
            <person name="Arnold I.C."/>
            <person name="Zigova Z."/>
            <person name="Holden M."/>
            <person name="Lawley T.D."/>
            <person name="Rad R."/>
            <person name="Dougan G."/>
            <person name="Falkow S."/>
            <person name="Bentley S.D."/>
            <person name="Muller A."/>
        </authorList>
    </citation>
    <scope>NUCLEOTIDE SEQUENCE [LARGE SCALE GENOMIC DNA]</scope>
    <source>
        <strain evidence="4">ATCC 49179 / CCUG 28539 / NCTC 12436 / CS1</strain>
    </source>
</reference>
<name>E7ABL9_HELFC</name>
<sequence length="523" mass="60994">MTILEQKQALGDEIKQIQVLIDLETDATLKNILELKQNACLKKLVALTTASNLPTPTQEPQKEECSQVLLQNNQSMHKDQVVIEESMPTRPAESEMAVQNDITESPQNSKAVPINQISIVHPDQVAIHNDIYKVNLGKMGAWESNLLFSLFSRFKDQQDTCIQFTSQEVKELIGAPKIDETNLLRIVETLWKNVRTANFWEIVRFVENGEELTERTNYFLFKHFTITSDKTPRLRYIKVGINTPYFTHLLNDLNANFTSFQLKTFLSLRSKYAKTLYRLLVRFEDIKKNCMCDVFTYKNDFNGFKEFMGIPKSLSIRDIDEYILKPACRELATPFEEGYDPKNPNRDLPYETIFYVKEKKGRGNKVVGITFHFMPHPHADMQKEILKRHTQNRIQDTIVKVQSKKRKEENEQVMAQRKAQQGYYNKQERKSIERFCGLRGSLYIQNPEHIFQNVKLISTLTRLGDNPSIVCLFQLIPTHPKDRIYASYCTEHLERFDVNSPDCFTHIFKDHEDFLNNFVKDAQ</sequence>
<keyword evidence="4" id="KW-1185">Reference proteome</keyword>
<dbReference type="HOGENOM" id="CLU_033049_0_0_7"/>
<evidence type="ECO:0000313" key="4">
    <source>
        <dbReference type="Proteomes" id="UP000007934"/>
    </source>
</evidence>
<dbReference type="Pfam" id="PF01051">
    <property type="entry name" value="Rep3_N"/>
    <property type="match status" value="1"/>
</dbReference>
<feature type="domain" description="Initiator Rep protein WH1" evidence="2">
    <location>
        <begin position="125"/>
        <end position="280"/>
    </location>
</feature>
<dbReference type="SUPFAM" id="SSF46785">
    <property type="entry name" value="Winged helix' DNA-binding domain"/>
    <property type="match status" value="1"/>
</dbReference>
<evidence type="ECO:0000313" key="3">
    <source>
        <dbReference type="EMBL" id="CBY83724.1"/>
    </source>
</evidence>
<organism evidence="3 4">
    <name type="scientific">Helicobacter felis (strain ATCC 49179 / CCUG 28539 / NCTC 12436 / CS1)</name>
    <dbReference type="NCBI Taxonomy" id="936155"/>
    <lineage>
        <taxon>Bacteria</taxon>
        <taxon>Pseudomonadati</taxon>
        <taxon>Campylobacterota</taxon>
        <taxon>Epsilonproteobacteria</taxon>
        <taxon>Campylobacterales</taxon>
        <taxon>Helicobacteraceae</taxon>
        <taxon>Helicobacter</taxon>
    </lineage>
</organism>
<dbReference type="GO" id="GO:0003887">
    <property type="term" value="F:DNA-directed DNA polymerase activity"/>
    <property type="evidence" value="ECO:0007669"/>
    <property type="project" value="InterPro"/>
</dbReference>
<evidence type="ECO:0000259" key="2">
    <source>
        <dbReference type="Pfam" id="PF01051"/>
    </source>
</evidence>
<dbReference type="RefSeq" id="WP_013470044.1">
    <property type="nucleotide sequence ID" value="NC_014810.2"/>
</dbReference>
<dbReference type="AlphaFoldDB" id="E7ABL9"/>
<dbReference type="Gene3D" id="1.10.10.10">
    <property type="entry name" value="Winged helix-like DNA-binding domain superfamily/Winged helix DNA-binding domain"/>
    <property type="match status" value="1"/>
</dbReference>
<evidence type="ECO:0000256" key="1">
    <source>
        <dbReference type="ARBA" id="ARBA00038283"/>
    </source>
</evidence>
<proteinExistence type="inferred from homology"/>
<dbReference type="eggNOG" id="COG5527">
    <property type="taxonomic scope" value="Bacteria"/>
</dbReference>
<comment type="similarity">
    <text evidence="1">Belongs to the initiator RepB protein family.</text>
</comment>